<dbReference type="PANTHER" id="PTHR23506">
    <property type="entry name" value="GH10249P"/>
    <property type="match status" value="1"/>
</dbReference>
<keyword evidence="2" id="KW-0813">Transport</keyword>
<keyword evidence="4 6" id="KW-1133">Transmembrane helix</keyword>
<feature type="transmembrane region" description="Helical" evidence="6">
    <location>
        <begin position="215"/>
        <end position="241"/>
    </location>
</feature>
<dbReference type="InterPro" id="IPR050930">
    <property type="entry name" value="MFS_Vesicular_Transporter"/>
</dbReference>
<dbReference type="AlphaFoldDB" id="A0A382W8S5"/>
<feature type="transmembrane region" description="Helical" evidence="6">
    <location>
        <begin position="45"/>
        <end position="61"/>
    </location>
</feature>
<dbReference type="SUPFAM" id="SSF103473">
    <property type="entry name" value="MFS general substrate transporter"/>
    <property type="match status" value="1"/>
</dbReference>
<accession>A0A382W8S5</accession>
<feature type="transmembrane region" description="Helical" evidence="6">
    <location>
        <begin position="161"/>
        <end position="183"/>
    </location>
</feature>
<dbReference type="InterPro" id="IPR036259">
    <property type="entry name" value="MFS_trans_sf"/>
</dbReference>
<keyword evidence="5 6" id="KW-0472">Membrane</keyword>
<feature type="domain" description="Major facilitator superfamily (MFS) profile" evidence="7">
    <location>
        <begin position="12"/>
        <end position="279"/>
    </location>
</feature>
<keyword evidence="3 6" id="KW-0812">Transmembrane</keyword>
<gene>
    <name evidence="8" type="ORF">METZ01_LOCUS407754</name>
</gene>
<protein>
    <recommendedName>
        <fullName evidence="7">Major facilitator superfamily (MFS) profile domain-containing protein</fullName>
    </recommendedName>
</protein>
<evidence type="ECO:0000256" key="3">
    <source>
        <dbReference type="ARBA" id="ARBA00022692"/>
    </source>
</evidence>
<evidence type="ECO:0000259" key="7">
    <source>
        <dbReference type="PROSITE" id="PS50850"/>
    </source>
</evidence>
<dbReference type="GO" id="GO:0016020">
    <property type="term" value="C:membrane"/>
    <property type="evidence" value="ECO:0007669"/>
    <property type="project" value="UniProtKB-SubCell"/>
</dbReference>
<feature type="non-terminal residue" evidence="8">
    <location>
        <position position="279"/>
    </location>
</feature>
<dbReference type="Pfam" id="PF07690">
    <property type="entry name" value="MFS_1"/>
    <property type="match status" value="1"/>
</dbReference>
<feature type="non-terminal residue" evidence="8">
    <location>
        <position position="1"/>
    </location>
</feature>
<sequence length="279" mass="29847">WIRGLMRLPPRELIVISLAVAATLLGDSLLYAVLPTVWPRLGLELWMVGALLSANRFVRFLTNPLAGRVMERFGVRGPFLAAVFLASVTTAAYGLNAGFIVFLIARLFWGLCWSFLRLGGYLSALGNAGDTNRGYYLGFYTGVVRLGTVVSVLVGGLLTDIVGFGTTIVLFGVLTFISALSILRERIEAHTITASESPGDVSKSYLTLPTKRRLWAVYAAACINGMAGSQLVVATLGLLLLQDFGETIDLASLGVGVASLTGILLSGRYLIEVIWSPGS</sequence>
<evidence type="ECO:0000256" key="5">
    <source>
        <dbReference type="ARBA" id="ARBA00023136"/>
    </source>
</evidence>
<evidence type="ECO:0000256" key="2">
    <source>
        <dbReference type="ARBA" id="ARBA00022448"/>
    </source>
</evidence>
<reference evidence="8" key="1">
    <citation type="submission" date="2018-05" db="EMBL/GenBank/DDBJ databases">
        <authorList>
            <person name="Lanie J.A."/>
            <person name="Ng W.-L."/>
            <person name="Kazmierczak K.M."/>
            <person name="Andrzejewski T.M."/>
            <person name="Davidsen T.M."/>
            <person name="Wayne K.J."/>
            <person name="Tettelin H."/>
            <person name="Glass J.I."/>
            <person name="Rusch D."/>
            <person name="Podicherti R."/>
            <person name="Tsui H.-C.T."/>
            <person name="Winkler M.E."/>
        </authorList>
    </citation>
    <scope>NUCLEOTIDE SEQUENCE</scope>
</reference>
<feature type="transmembrane region" description="Helical" evidence="6">
    <location>
        <begin position="99"/>
        <end position="122"/>
    </location>
</feature>
<dbReference type="Gene3D" id="1.20.1250.20">
    <property type="entry name" value="MFS general substrate transporter like domains"/>
    <property type="match status" value="1"/>
</dbReference>
<dbReference type="InterPro" id="IPR020846">
    <property type="entry name" value="MFS_dom"/>
</dbReference>
<name>A0A382W8S5_9ZZZZ</name>
<feature type="transmembrane region" description="Helical" evidence="6">
    <location>
        <begin position="73"/>
        <end position="93"/>
    </location>
</feature>
<feature type="transmembrane region" description="Helical" evidence="6">
    <location>
        <begin position="12"/>
        <end position="33"/>
    </location>
</feature>
<proteinExistence type="predicted"/>
<dbReference type="InterPro" id="IPR011701">
    <property type="entry name" value="MFS"/>
</dbReference>
<evidence type="ECO:0000313" key="8">
    <source>
        <dbReference type="EMBL" id="SVD54900.1"/>
    </source>
</evidence>
<comment type="subcellular location">
    <subcellularLocation>
        <location evidence="1">Membrane</location>
        <topology evidence="1">Multi-pass membrane protein</topology>
    </subcellularLocation>
</comment>
<feature type="transmembrane region" description="Helical" evidence="6">
    <location>
        <begin position="134"/>
        <end position="155"/>
    </location>
</feature>
<organism evidence="8">
    <name type="scientific">marine metagenome</name>
    <dbReference type="NCBI Taxonomy" id="408172"/>
    <lineage>
        <taxon>unclassified sequences</taxon>
        <taxon>metagenomes</taxon>
        <taxon>ecological metagenomes</taxon>
    </lineage>
</organism>
<evidence type="ECO:0000256" key="4">
    <source>
        <dbReference type="ARBA" id="ARBA00022989"/>
    </source>
</evidence>
<dbReference type="GO" id="GO:0022857">
    <property type="term" value="F:transmembrane transporter activity"/>
    <property type="evidence" value="ECO:0007669"/>
    <property type="project" value="InterPro"/>
</dbReference>
<evidence type="ECO:0000256" key="1">
    <source>
        <dbReference type="ARBA" id="ARBA00004141"/>
    </source>
</evidence>
<dbReference type="PANTHER" id="PTHR23506:SF23">
    <property type="entry name" value="GH10249P"/>
    <property type="match status" value="1"/>
</dbReference>
<evidence type="ECO:0000256" key="6">
    <source>
        <dbReference type="SAM" id="Phobius"/>
    </source>
</evidence>
<dbReference type="PROSITE" id="PS50850">
    <property type="entry name" value="MFS"/>
    <property type="match status" value="1"/>
</dbReference>
<feature type="transmembrane region" description="Helical" evidence="6">
    <location>
        <begin position="253"/>
        <end position="271"/>
    </location>
</feature>
<dbReference type="EMBL" id="UINC01157741">
    <property type="protein sequence ID" value="SVD54900.1"/>
    <property type="molecule type" value="Genomic_DNA"/>
</dbReference>